<reference evidence="1 2" key="2">
    <citation type="journal article" date="1986" name="Appl. Environ. Microbiol.">
        <title>Cloning and Expression in Escherichia coli of the Polysaccharide Depolymerase Associated with Bacteriophage-Infected Erwinia amylovora.</title>
        <authorList>
            <person name="Vandenbergh P.A."/>
            <person name="Cole R.L."/>
        </authorList>
    </citation>
    <scope>NUCLEOTIDE SEQUENCE [LARGE SCALE GENOMIC DNA]</scope>
</reference>
<accession>A2I7Y6</accession>
<dbReference type="KEGG" id="vg:4818380"/>
<protein>
    <submittedName>
        <fullName evidence="1">Uncharacterized protein</fullName>
    </submittedName>
</protein>
<keyword evidence="2" id="KW-1185">Reference proteome</keyword>
<evidence type="ECO:0000313" key="2">
    <source>
        <dbReference type="Proteomes" id="UP000001571"/>
    </source>
</evidence>
<dbReference type="GeneID" id="4818380"/>
<proteinExistence type="predicted"/>
<evidence type="ECO:0000313" key="1">
    <source>
        <dbReference type="EMBL" id="ABM63408.1"/>
    </source>
</evidence>
<sequence>MKQKNLHEVANLIRALLPVHGYIAGGAVRCAGHRAVL</sequence>
<dbReference type="RefSeq" id="YP_001039649.1">
    <property type="nucleotide sequence ID" value="NC_009014.1"/>
</dbReference>
<dbReference type="Proteomes" id="UP000001571">
    <property type="component" value="Segment"/>
</dbReference>
<gene>
    <name evidence="1" type="ORF">Era103g18</name>
</gene>
<organism evidence="1 2">
    <name type="scientific">Erwinia phage Era103</name>
    <dbReference type="NCBI Taxonomy" id="418443"/>
    <lineage>
        <taxon>Viruses</taxon>
        <taxon>Duplodnaviria</taxon>
        <taxon>Heunggongvirae</taxon>
        <taxon>Uroviricota</taxon>
        <taxon>Caudoviricetes</taxon>
        <taxon>Autographivirales</taxon>
        <taxon>Autosignataviridae</taxon>
        <taxon>Molineuxvirinae</taxon>
        <taxon>Eracentumvirus</taxon>
        <taxon>Eracentumvirus era103</taxon>
    </lineage>
</organism>
<reference evidence="1 2" key="1">
    <citation type="journal article" date="1985" name="Appl. Environ. Microbiol.">
        <title>Partial Purification and Characterization of a Polysaccharide Depolymerase Associated with Phage-Infected Erwinia amylovora.</title>
        <authorList>
            <person name="Vandenbergh P.A."/>
            <person name="Wright A.M."/>
            <person name="Vidaver A.K."/>
        </authorList>
    </citation>
    <scope>NUCLEOTIDE SEQUENCE [LARGE SCALE GENOMIC DNA]</scope>
</reference>
<dbReference type="EMBL" id="EF160123">
    <property type="protein sequence ID" value="ABM63408.1"/>
    <property type="molecule type" value="Genomic_DNA"/>
</dbReference>
<name>A2I7Y6_9CAUD</name>